<dbReference type="AlphaFoldDB" id="A0AAV6VAM6"/>
<feature type="compositionally biased region" description="Acidic residues" evidence="6">
    <location>
        <begin position="258"/>
        <end position="267"/>
    </location>
</feature>
<comment type="subcellular location">
    <subcellularLocation>
        <location evidence="5">Nucleus</location>
        <location evidence="5">Nucleolus</location>
    </subcellularLocation>
    <subcellularLocation>
        <location evidence="5">Nucleus</location>
        <location evidence="5">Nucleoplasm</location>
    </subcellularLocation>
</comment>
<gene>
    <name evidence="7" type="ORF">JTE90_025622</name>
</gene>
<dbReference type="GO" id="GO:0006364">
    <property type="term" value="P:rRNA processing"/>
    <property type="evidence" value="ECO:0007669"/>
    <property type="project" value="TreeGrafter"/>
</dbReference>
<evidence type="ECO:0000256" key="4">
    <source>
        <dbReference type="ARBA" id="ARBA00023242"/>
    </source>
</evidence>
<organism evidence="7 8">
    <name type="scientific">Oedothorax gibbosus</name>
    <dbReference type="NCBI Taxonomy" id="931172"/>
    <lineage>
        <taxon>Eukaryota</taxon>
        <taxon>Metazoa</taxon>
        <taxon>Ecdysozoa</taxon>
        <taxon>Arthropoda</taxon>
        <taxon>Chelicerata</taxon>
        <taxon>Arachnida</taxon>
        <taxon>Araneae</taxon>
        <taxon>Araneomorphae</taxon>
        <taxon>Entelegynae</taxon>
        <taxon>Araneoidea</taxon>
        <taxon>Linyphiidae</taxon>
        <taxon>Erigoninae</taxon>
        <taxon>Oedothorax</taxon>
    </lineage>
</organism>
<keyword evidence="8" id="KW-1185">Reference proteome</keyword>
<evidence type="ECO:0000256" key="3">
    <source>
        <dbReference type="ARBA" id="ARBA00022517"/>
    </source>
</evidence>
<name>A0AAV6VAM6_9ARAC</name>
<comment type="function">
    <text evidence="5">May play a role in ribosome biogenesis.</text>
</comment>
<accession>A0AAV6VAM6</accession>
<keyword evidence="3 5" id="KW-0690">Ribosome biogenesis</keyword>
<dbReference type="PANTHER" id="PTHR14211:SF7">
    <property type="entry name" value="RIBOSOME BIOGENESIS PROTEIN NOP53"/>
    <property type="match status" value="1"/>
</dbReference>
<dbReference type="GO" id="GO:0005654">
    <property type="term" value="C:nucleoplasm"/>
    <property type="evidence" value="ECO:0007669"/>
    <property type="project" value="UniProtKB-SubCell"/>
</dbReference>
<dbReference type="Proteomes" id="UP000827092">
    <property type="component" value="Unassembled WGS sequence"/>
</dbReference>
<evidence type="ECO:0000256" key="1">
    <source>
        <dbReference type="ARBA" id="ARBA00008838"/>
    </source>
</evidence>
<dbReference type="GO" id="GO:0000027">
    <property type="term" value="P:ribosomal large subunit assembly"/>
    <property type="evidence" value="ECO:0007669"/>
    <property type="project" value="UniProtKB-UniRule"/>
</dbReference>
<dbReference type="GO" id="GO:0008097">
    <property type="term" value="F:5S rRNA binding"/>
    <property type="evidence" value="ECO:0007669"/>
    <property type="project" value="TreeGrafter"/>
</dbReference>
<dbReference type="GO" id="GO:0005730">
    <property type="term" value="C:nucleolus"/>
    <property type="evidence" value="ECO:0007669"/>
    <property type="project" value="UniProtKB-SubCell"/>
</dbReference>
<evidence type="ECO:0000313" key="8">
    <source>
        <dbReference type="Proteomes" id="UP000827092"/>
    </source>
</evidence>
<evidence type="ECO:0000256" key="6">
    <source>
        <dbReference type="SAM" id="MobiDB-lite"/>
    </source>
</evidence>
<feature type="region of interest" description="Disordered" evidence="6">
    <location>
        <begin position="236"/>
        <end position="298"/>
    </location>
</feature>
<dbReference type="InterPro" id="IPR011687">
    <property type="entry name" value="Nop53/GLTSCR2"/>
</dbReference>
<dbReference type="PANTHER" id="PTHR14211">
    <property type="entry name" value="GLIOMA SUPPRESSOR CANDIDATE REGION GENE 2"/>
    <property type="match status" value="1"/>
</dbReference>
<dbReference type="EMBL" id="JAFNEN010000133">
    <property type="protein sequence ID" value="KAG8192913.1"/>
    <property type="molecule type" value="Genomic_DNA"/>
</dbReference>
<keyword evidence="4 5" id="KW-0539">Nucleus</keyword>
<comment type="caution">
    <text evidence="7">The sequence shown here is derived from an EMBL/GenBank/DDBJ whole genome shotgun (WGS) entry which is preliminary data.</text>
</comment>
<evidence type="ECO:0000256" key="5">
    <source>
        <dbReference type="PIRNR" id="PIRNR017302"/>
    </source>
</evidence>
<proteinExistence type="inferred from homology"/>
<comment type="similarity">
    <text evidence="1 5">Belongs to the NOP53 family.</text>
</comment>
<evidence type="ECO:0000256" key="2">
    <source>
        <dbReference type="ARBA" id="ARBA00018339"/>
    </source>
</evidence>
<evidence type="ECO:0000313" key="7">
    <source>
        <dbReference type="EMBL" id="KAG8192913.1"/>
    </source>
</evidence>
<reference evidence="7 8" key="1">
    <citation type="journal article" date="2022" name="Nat. Ecol. Evol.">
        <title>A masculinizing supergene underlies an exaggerated male reproductive morph in a spider.</title>
        <authorList>
            <person name="Hendrickx F."/>
            <person name="De Corte Z."/>
            <person name="Sonet G."/>
            <person name="Van Belleghem S.M."/>
            <person name="Kostlbacher S."/>
            <person name="Vangestel C."/>
        </authorList>
    </citation>
    <scope>NUCLEOTIDE SEQUENCE [LARGE SCALE GENOMIC DNA]</scope>
    <source>
        <strain evidence="7">W744_W776</strain>
    </source>
</reference>
<dbReference type="Pfam" id="PF07767">
    <property type="entry name" value="Nop53"/>
    <property type="match status" value="1"/>
</dbReference>
<sequence>MVMGSVQKKKRVRVSKNRKRNWNKHCDVKEIEDFLEDKRFDERIGGAVSEKSDNELFSIETDAKTESENKSQSKKLKCFQSIGAYTKVPPLHQRDLKPYSKRINNVITKADKRRWKSKLENATQKKEEVKKNIQLGDMFYAELKDLWADEKNEADPEIKDLITFRDEYTCKRMPNVPAHRFQKPSLLPAVEIPHSGASYNPDFDDHQNLLREAVEIEEKKLKEELHLKRVLTDMFPTKSEAPTQESVLEEMSQGLFEEPSDEEEQEEGSNTLYSRNPPVSYEDRLPKARRRRKKERKEMERLRLVKKLEKKRQNEVFRIKTFKRQIAQEAEDTQKKVERNIQRKVDKMYKPKTLSAHKYEAPDLEVNLSEEISGSLRTLKTEGNLMEDRYKSLQRRNLIEPRIIQRRKRKYKLKVQVKRSHRE</sequence>
<dbReference type="PIRSF" id="PIRSF017302">
    <property type="entry name" value="Gltscr2"/>
    <property type="match status" value="1"/>
</dbReference>
<protein>
    <recommendedName>
        <fullName evidence="2 5">Ribosome biogenesis protein NOP53</fullName>
    </recommendedName>
</protein>